<accession>A0A2S0MJ10</accession>
<gene>
    <name evidence="5" type="ORF">C6570_17675</name>
</gene>
<keyword evidence="6" id="KW-1185">Reference proteome</keyword>
<dbReference type="Pfam" id="PF12833">
    <property type="entry name" value="HTH_18"/>
    <property type="match status" value="1"/>
</dbReference>
<keyword evidence="1" id="KW-0805">Transcription regulation</keyword>
<dbReference type="KEGG" id="otk:C6570_17675"/>
<dbReference type="PANTHER" id="PTHR46796">
    <property type="entry name" value="HTH-TYPE TRANSCRIPTIONAL ACTIVATOR RHAS-RELATED"/>
    <property type="match status" value="1"/>
</dbReference>
<evidence type="ECO:0000313" key="5">
    <source>
        <dbReference type="EMBL" id="AVO35846.1"/>
    </source>
</evidence>
<name>A0A2S0MJ10_9BURK</name>
<dbReference type="PROSITE" id="PS01124">
    <property type="entry name" value="HTH_ARAC_FAMILY_2"/>
    <property type="match status" value="1"/>
</dbReference>
<dbReference type="SUPFAM" id="SSF46689">
    <property type="entry name" value="Homeodomain-like"/>
    <property type="match status" value="1"/>
</dbReference>
<dbReference type="PRINTS" id="PR00032">
    <property type="entry name" value="HTHARAC"/>
</dbReference>
<reference evidence="5 6" key="1">
    <citation type="submission" date="2018-03" db="EMBL/GenBank/DDBJ databases">
        <title>Genome sequencing of Ottowia sp.</title>
        <authorList>
            <person name="Kim S.-J."/>
            <person name="Heo J."/>
            <person name="Kwon S.-W."/>
        </authorList>
    </citation>
    <scope>NUCLEOTIDE SEQUENCE [LARGE SCALE GENOMIC DNA]</scope>
    <source>
        <strain evidence="5 6">KADR8-3</strain>
    </source>
</reference>
<dbReference type="EMBL" id="CP027666">
    <property type="protein sequence ID" value="AVO35846.1"/>
    <property type="molecule type" value="Genomic_DNA"/>
</dbReference>
<dbReference type="Proteomes" id="UP000239709">
    <property type="component" value="Chromosome"/>
</dbReference>
<organism evidence="5 6">
    <name type="scientific">Ottowia oryzae</name>
    <dbReference type="NCBI Taxonomy" id="2109914"/>
    <lineage>
        <taxon>Bacteria</taxon>
        <taxon>Pseudomonadati</taxon>
        <taxon>Pseudomonadota</taxon>
        <taxon>Betaproteobacteria</taxon>
        <taxon>Burkholderiales</taxon>
        <taxon>Comamonadaceae</taxon>
        <taxon>Ottowia</taxon>
    </lineage>
</organism>
<evidence type="ECO:0000313" key="6">
    <source>
        <dbReference type="Proteomes" id="UP000239709"/>
    </source>
</evidence>
<dbReference type="PROSITE" id="PS00041">
    <property type="entry name" value="HTH_ARAC_FAMILY_1"/>
    <property type="match status" value="1"/>
</dbReference>
<dbReference type="PANTHER" id="PTHR46796:SF6">
    <property type="entry name" value="ARAC SUBFAMILY"/>
    <property type="match status" value="1"/>
</dbReference>
<dbReference type="Gene3D" id="1.10.10.60">
    <property type="entry name" value="Homeodomain-like"/>
    <property type="match status" value="1"/>
</dbReference>
<evidence type="ECO:0000256" key="2">
    <source>
        <dbReference type="ARBA" id="ARBA00023125"/>
    </source>
</evidence>
<evidence type="ECO:0000256" key="3">
    <source>
        <dbReference type="ARBA" id="ARBA00023163"/>
    </source>
</evidence>
<dbReference type="OrthoDB" id="9178898at2"/>
<keyword evidence="2" id="KW-0238">DNA-binding</keyword>
<proteinExistence type="predicted"/>
<feature type="domain" description="HTH araC/xylS-type" evidence="4">
    <location>
        <begin position="228"/>
        <end position="329"/>
    </location>
</feature>
<dbReference type="SMART" id="SM00342">
    <property type="entry name" value="HTH_ARAC"/>
    <property type="match status" value="1"/>
</dbReference>
<dbReference type="InterPro" id="IPR020449">
    <property type="entry name" value="Tscrpt_reg_AraC-type_HTH"/>
</dbReference>
<keyword evidence="3" id="KW-0804">Transcription</keyword>
<dbReference type="InterPro" id="IPR050204">
    <property type="entry name" value="AraC_XylS_family_regulators"/>
</dbReference>
<evidence type="ECO:0000259" key="4">
    <source>
        <dbReference type="PROSITE" id="PS01124"/>
    </source>
</evidence>
<dbReference type="InterPro" id="IPR018060">
    <property type="entry name" value="HTH_AraC"/>
</dbReference>
<evidence type="ECO:0000256" key="1">
    <source>
        <dbReference type="ARBA" id="ARBA00023015"/>
    </source>
</evidence>
<protein>
    <submittedName>
        <fullName evidence="5">AraC family transcriptional regulator</fullName>
    </submittedName>
</protein>
<dbReference type="AlphaFoldDB" id="A0A2S0MJ10"/>
<dbReference type="InterPro" id="IPR018062">
    <property type="entry name" value="HTH_AraC-typ_CS"/>
</dbReference>
<sequence>MASTQAGADLGATPAGAALTRWLKTPLIRDPRTLSRFQQRFSEFMGGIVVEPLYGQPMAVAGSLTSVDDMVISIGHTTPTRCVHPAARGLDDTLILMGAAQGDCEMAGRGTSLTLAAGDVLLDSTARARAFLAHTPARLCMVTLNRRRLQAMGVDVDAALLRPVRANPATQLLMNYAAWVRDQGPLASPELRSATTLHMHDLAALVAGGAREVAQLAQRRGGRAARLLGVKQDIQAHCADAALTVGDVARRQRMSTRYLQMLLEGEGSSFTALVLEYRLTLAHRLLCDPRLAPCGISGIALDAGFGDLSYFNRCFRRRYGQTPSDVRAQARAH</sequence>
<dbReference type="GO" id="GO:0043565">
    <property type="term" value="F:sequence-specific DNA binding"/>
    <property type="evidence" value="ECO:0007669"/>
    <property type="project" value="InterPro"/>
</dbReference>
<dbReference type="InterPro" id="IPR009057">
    <property type="entry name" value="Homeodomain-like_sf"/>
</dbReference>
<dbReference type="GO" id="GO:0003700">
    <property type="term" value="F:DNA-binding transcription factor activity"/>
    <property type="evidence" value="ECO:0007669"/>
    <property type="project" value="InterPro"/>
</dbReference>